<dbReference type="SUPFAM" id="SSF53633">
    <property type="entry name" value="Carbamate kinase-like"/>
    <property type="match status" value="1"/>
</dbReference>
<feature type="binding site" evidence="9">
    <location>
        <position position="154"/>
    </location>
    <ligand>
        <name>substrate</name>
    </ligand>
</feature>
<comment type="catalytic activity">
    <reaction evidence="8 9">
        <text>N-acetyl-L-glutamate + ATP = N-acetyl-L-glutamyl 5-phosphate + ADP</text>
        <dbReference type="Rhea" id="RHEA:14629"/>
        <dbReference type="ChEBI" id="CHEBI:30616"/>
        <dbReference type="ChEBI" id="CHEBI:44337"/>
        <dbReference type="ChEBI" id="CHEBI:57936"/>
        <dbReference type="ChEBI" id="CHEBI:456216"/>
        <dbReference type="EC" id="2.7.2.8"/>
    </reaction>
</comment>
<evidence type="ECO:0000256" key="4">
    <source>
        <dbReference type="ARBA" id="ARBA00022679"/>
    </source>
</evidence>
<evidence type="ECO:0000259" key="10">
    <source>
        <dbReference type="Pfam" id="PF00696"/>
    </source>
</evidence>
<keyword evidence="12" id="KW-1185">Reference proteome</keyword>
<feature type="binding site" evidence="9">
    <location>
        <position position="62"/>
    </location>
    <ligand>
        <name>substrate</name>
    </ligand>
</feature>
<dbReference type="UniPathway" id="UPA00068">
    <property type="reaction ID" value="UER00107"/>
</dbReference>
<dbReference type="EC" id="2.7.2.8" evidence="9"/>
<dbReference type="AlphaFoldDB" id="A0A2P6MKX2"/>
<dbReference type="Proteomes" id="UP000243650">
    <property type="component" value="Unassembled WGS sequence"/>
</dbReference>
<evidence type="ECO:0000256" key="3">
    <source>
        <dbReference type="ARBA" id="ARBA00022605"/>
    </source>
</evidence>
<evidence type="ECO:0000256" key="1">
    <source>
        <dbReference type="ARBA" id="ARBA00004828"/>
    </source>
</evidence>
<dbReference type="NCBIfam" id="TIGR00761">
    <property type="entry name" value="argB"/>
    <property type="match status" value="1"/>
</dbReference>
<dbReference type="GO" id="GO:0042450">
    <property type="term" value="P:L-arginine biosynthetic process via ornithine"/>
    <property type="evidence" value="ECO:0007669"/>
    <property type="project" value="UniProtKB-UniRule"/>
</dbReference>
<keyword evidence="4 9" id="KW-0808">Transferase</keyword>
<sequence length="263" mass="27883">MKTIVMKIGGSLLEELPEAFYKACAELSANGIRPVIVHGGGPDINRMLELKQTPVTFHDGLRVSTGDVLETAEMVLSGMANKKIVSSLEKEGAQAFGFSGKDGGTFRCSLKNEELGFVGTIDRVDTSILEFLLQKQIIPVLSPISSNGEGVTYNVNADEAASAAAAALHADVLFISDIPGVMNMSADEPALIPELTEAQAEQLIAEGVIYGGMIPKVRAAVESLNAGCEKAAILNGHKPESLLHYLEGKKCGTVFLKEETSHV</sequence>
<gene>
    <name evidence="9 11" type="primary">argB</name>
    <name evidence="11" type="ORF">C6I21_03095</name>
</gene>
<keyword evidence="9" id="KW-0963">Cytoplasm</keyword>
<keyword evidence="7 9" id="KW-0067">ATP-binding</keyword>
<keyword evidence="6 9" id="KW-0418">Kinase</keyword>
<dbReference type="PIRSF" id="PIRSF000728">
    <property type="entry name" value="NAGK"/>
    <property type="match status" value="1"/>
</dbReference>
<evidence type="ECO:0000256" key="9">
    <source>
        <dbReference type="HAMAP-Rule" id="MF_00082"/>
    </source>
</evidence>
<comment type="pathway">
    <text evidence="1 9">Amino-acid biosynthesis; L-arginine biosynthesis; N(2)-acetyl-L-ornithine from L-glutamate: step 2/4.</text>
</comment>
<evidence type="ECO:0000256" key="8">
    <source>
        <dbReference type="ARBA" id="ARBA00048141"/>
    </source>
</evidence>
<feature type="site" description="Transition state stabilizer" evidence="9">
    <location>
        <position position="7"/>
    </location>
</feature>
<dbReference type="PANTHER" id="PTHR23342:SF0">
    <property type="entry name" value="N-ACETYLGLUTAMATE SYNTHASE, MITOCHONDRIAL"/>
    <property type="match status" value="1"/>
</dbReference>
<feature type="domain" description="Aspartate/glutamate/uridylate kinase" evidence="10">
    <location>
        <begin position="2"/>
        <end position="235"/>
    </location>
</feature>
<comment type="subcellular location">
    <subcellularLocation>
        <location evidence="9">Cytoplasm</location>
    </subcellularLocation>
</comment>
<dbReference type="HAMAP" id="MF_00082">
    <property type="entry name" value="ArgB"/>
    <property type="match status" value="1"/>
</dbReference>
<organism evidence="11 12">
    <name type="scientific">Alkalicoccus urumqiensis</name>
    <name type="common">Bacillus urumqiensis</name>
    <dbReference type="NCBI Taxonomy" id="1548213"/>
    <lineage>
        <taxon>Bacteria</taxon>
        <taxon>Bacillati</taxon>
        <taxon>Bacillota</taxon>
        <taxon>Bacilli</taxon>
        <taxon>Bacillales</taxon>
        <taxon>Bacillaceae</taxon>
        <taxon>Alkalicoccus</taxon>
    </lineage>
</organism>
<evidence type="ECO:0000256" key="5">
    <source>
        <dbReference type="ARBA" id="ARBA00022741"/>
    </source>
</evidence>
<dbReference type="PANTHER" id="PTHR23342">
    <property type="entry name" value="N-ACETYLGLUTAMATE SYNTHASE"/>
    <property type="match status" value="1"/>
</dbReference>
<evidence type="ECO:0000256" key="6">
    <source>
        <dbReference type="ARBA" id="ARBA00022777"/>
    </source>
</evidence>
<feature type="binding site" evidence="9">
    <location>
        <begin position="40"/>
        <end position="41"/>
    </location>
    <ligand>
        <name>substrate</name>
    </ligand>
</feature>
<dbReference type="InterPro" id="IPR036393">
    <property type="entry name" value="AceGlu_kinase-like_sf"/>
</dbReference>
<feature type="site" description="Transition state stabilizer" evidence="9">
    <location>
        <position position="216"/>
    </location>
</feature>
<evidence type="ECO:0000313" key="12">
    <source>
        <dbReference type="Proteomes" id="UP000243650"/>
    </source>
</evidence>
<dbReference type="InterPro" id="IPR001048">
    <property type="entry name" value="Asp/Glu/Uridylate_kinase"/>
</dbReference>
<keyword evidence="5 9" id="KW-0547">Nucleotide-binding</keyword>
<dbReference type="RefSeq" id="WP_105957959.1">
    <property type="nucleotide sequence ID" value="NZ_PVNS01000002.1"/>
</dbReference>
<accession>A0A2P6MKX2</accession>
<dbReference type="Gene3D" id="3.40.1160.10">
    <property type="entry name" value="Acetylglutamate kinase-like"/>
    <property type="match status" value="1"/>
</dbReference>
<dbReference type="EMBL" id="PVNS01000002">
    <property type="protein sequence ID" value="PRO66923.1"/>
    <property type="molecule type" value="Genomic_DNA"/>
</dbReference>
<dbReference type="FunFam" id="3.40.1160.10:FF:000004">
    <property type="entry name" value="Acetylglutamate kinase"/>
    <property type="match status" value="1"/>
</dbReference>
<evidence type="ECO:0000256" key="7">
    <source>
        <dbReference type="ARBA" id="ARBA00022840"/>
    </source>
</evidence>
<comment type="caution">
    <text evidence="11">The sequence shown here is derived from an EMBL/GenBank/DDBJ whole genome shotgun (WGS) entry which is preliminary data.</text>
</comment>
<dbReference type="GO" id="GO:0005737">
    <property type="term" value="C:cytoplasm"/>
    <property type="evidence" value="ECO:0007669"/>
    <property type="project" value="UniProtKB-SubCell"/>
</dbReference>
<protein>
    <recommendedName>
        <fullName evidence="9">Acetylglutamate kinase</fullName>
        <ecNumber evidence="9">2.7.2.8</ecNumber>
    </recommendedName>
    <alternativeName>
        <fullName evidence="9">N-acetyl-L-glutamate 5-phosphotransferase</fullName>
    </alternativeName>
    <alternativeName>
        <fullName evidence="9">NAG kinase</fullName>
        <shortName evidence="9">NAGK</shortName>
    </alternativeName>
</protein>
<reference evidence="11 12" key="1">
    <citation type="submission" date="2018-03" db="EMBL/GenBank/DDBJ databases">
        <title>Bacillus urumqiensis sp. nov., a moderately haloalkaliphilic bacterium isolated from a salt lake.</title>
        <authorList>
            <person name="Zhao B."/>
            <person name="Liao Z."/>
        </authorList>
    </citation>
    <scope>NUCLEOTIDE SEQUENCE [LARGE SCALE GENOMIC DNA]</scope>
    <source>
        <strain evidence="11 12">BZ-SZ-XJ18</strain>
    </source>
</reference>
<keyword evidence="2 9" id="KW-0055">Arginine biosynthesis</keyword>
<evidence type="ECO:0000313" key="11">
    <source>
        <dbReference type="EMBL" id="PRO66923.1"/>
    </source>
</evidence>
<dbReference type="InterPro" id="IPR004662">
    <property type="entry name" value="AcgluKinase_fam"/>
</dbReference>
<name>A0A2P6MKX2_ALKUR</name>
<dbReference type="GO" id="GO:0005524">
    <property type="term" value="F:ATP binding"/>
    <property type="evidence" value="ECO:0007669"/>
    <property type="project" value="UniProtKB-UniRule"/>
</dbReference>
<keyword evidence="3 9" id="KW-0028">Amino-acid biosynthesis</keyword>
<dbReference type="Pfam" id="PF00696">
    <property type="entry name" value="AA_kinase"/>
    <property type="match status" value="1"/>
</dbReference>
<dbReference type="OrthoDB" id="9803155at2"/>
<dbReference type="GO" id="GO:0003991">
    <property type="term" value="F:acetylglutamate kinase activity"/>
    <property type="evidence" value="ECO:0007669"/>
    <property type="project" value="UniProtKB-UniRule"/>
</dbReference>
<dbReference type="InterPro" id="IPR037528">
    <property type="entry name" value="ArgB"/>
</dbReference>
<comment type="function">
    <text evidence="9">Catalyzes the ATP-dependent phosphorylation of N-acetyl-L-glutamate.</text>
</comment>
<comment type="similarity">
    <text evidence="9">Belongs to the acetylglutamate kinase family. ArgB subfamily.</text>
</comment>
<evidence type="ECO:0000256" key="2">
    <source>
        <dbReference type="ARBA" id="ARBA00022571"/>
    </source>
</evidence>
<proteinExistence type="inferred from homology"/>
<dbReference type="CDD" id="cd04238">
    <property type="entry name" value="AAK_NAGK-like"/>
    <property type="match status" value="1"/>
</dbReference>